<keyword evidence="2" id="KW-1185">Reference proteome</keyword>
<protein>
    <recommendedName>
        <fullName evidence="3">Reverse transcriptase</fullName>
    </recommendedName>
</protein>
<evidence type="ECO:0000313" key="2">
    <source>
        <dbReference type="Proteomes" id="UP001234989"/>
    </source>
</evidence>
<reference evidence="1" key="1">
    <citation type="submission" date="2023-08" db="EMBL/GenBank/DDBJ databases">
        <title>A de novo genome assembly of Solanum verrucosum Schlechtendal, a Mexican diploid species geographically isolated from the other diploid A-genome species in potato relatives.</title>
        <authorList>
            <person name="Hosaka K."/>
        </authorList>
    </citation>
    <scope>NUCLEOTIDE SEQUENCE</scope>
    <source>
        <tissue evidence="1">Young leaves</tissue>
    </source>
</reference>
<sequence>MNSDGNTAQTQEEIELEVSTFYKNFLGKVVQMLPSVNAQTMKNGKALNREQQLLLVARVTREEVEFALKSIHDMKAPRIDGFNVFFFKKAWTVVEENIMNAVLKFFDTGYMGDIKSVRSLYKCFMVFFNASGLVANVDKSCVYFGGIKQNEKEQILQELQFVKGELPFRAQLVKSVLFSIQTFWAQIFALPKKIIHAIESICRKFLWTSSVEASKKALISREKLCWPKASGGLNFLDVFIWNNAAIGKLLWNLYKKKDKLWVEWIHSYYEQRGIWGIQANQASWLVQRILKAHKHLQVAGYNEHSLYQMEQYSIKKVYEKMRGDREKVEFRKYGPTMKLLAWQGIQRTGGKWHEEIQWATTHMKNNPSKAKEYRMVLAGTIYHVWLERNNIIFQSKQRNEEFMIRHIISLEIYMEEDPIIGR</sequence>
<dbReference type="Proteomes" id="UP001234989">
    <property type="component" value="Chromosome 2"/>
</dbReference>
<proteinExistence type="predicted"/>
<accession>A0AAF0Q2S6</accession>
<gene>
    <name evidence="1" type="ORF">MTR67_007880</name>
</gene>
<evidence type="ECO:0008006" key="3">
    <source>
        <dbReference type="Google" id="ProtNLM"/>
    </source>
</evidence>
<dbReference type="EMBL" id="CP133613">
    <property type="protein sequence ID" value="WMV14495.1"/>
    <property type="molecule type" value="Genomic_DNA"/>
</dbReference>
<dbReference type="PANTHER" id="PTHR33116:SF66">
    <property type="entry name" value="REVERSE TRANSCRIPTASE ZINC-BINDING DOMAIN-CONTAINING PROTEIN"/>
    <property type="match status" value="1"/>
</dbReference>
<organism evidence="1 2">
    <name type="scientific">Solanum verrucosum</name>
    <dbReference type="NCBI Taxonomy" id="315347"/>
    <lineage>
        <taxon>Eukaryota</taxon>
        <taxon>Viridiplantae</taxon>
        <taxon>Streptophyta</taxon>
        <taxon>Embryophyta</taxon>
        <taxon>Tracheophyta</taxon>
        <taxon>Spermatophyta</taxon>
        <taxon>Magnoliopsida</taxon>
        <taxon>eudicotyledons</taxon>
        <taxon>Gunneridae</taxon>
        <taxon>Pentapetalae</taxon>
        <taxon>asterids</taxon>
        <taxon>lamiids</taxon>
        <taxon>Solanales</taxon>
        <taxon>Solanaceae</taxon>
        <taxon>Solanoideae</taxon>
        <taxon>Solaneae</taxon>
        <taxon>Solanum</taxon>
    </lineage>
</organism>
<dbReference type="AlphaFoldDB" id="A0AAF0Q2S6"/>
<evidence type="ECO:0000313" key="1">
    <source>
        <dbReference type="EMBL" id="WMV14495.1"/>
    </source>
</evidence>
<dbReference type="PANTHER" id="PTHR33116">
    <property type="entry name" value="REVERSE TRANSCRIPTASE ZINC-BINDING DOMAIN-CONTAINING PROTEIN-RELATED-RELATED"/>
    <property type="match status" value="1"/>
</dbReference>
<name>A0AAF0Q2S6_SOLVR</name>